<dbReference type="PRINTS" id="PR00722">
    <property type="entry name" value="CHYMOTRYPSIN"/>
</dbReference>
<feature type="domain" description="Peptidase S1" evidence="2">
    <location>
        <begin position="1"/>
        <end position="233"/>
    </location>
</feature>
<dbReference type="GO" id="GO:0004252">
    <property type="term" value="F:serine-type endopeptidase activity"/>
    <property type="evidence" value="ECO:0007669"/>
    <property type="project" value="InterPro"/>
</dbReference>
<feature type="domain" description="Peptidase S1" evidence="2">
    <location>
        <begin position="242"/>
        <end position="474"/>
    </location>
</feature>
<name>A0A8J6HN85_TENMO</name>
<sequence>MTPFIGQFPFVAAIQITTSDGRYFCGGTLISDDWILTAGQCVDGAILFTIQLGSTSLSKTDGNRVTLASSEYVLHPSYDPLTLQNDIALIQLRIPIEFTNYILPVHSLPTADLDSGNRVVVLGWGQTSDGNQTYDPDLSDDLKYVAVSVLTNVECQITYGNQITDEMLCVDGNYNEGTCNGDTGSPLVVVVALGNAQLVGVSSFISGNGCESTDPSGYTRVYPYVEWIKNVKLDGRKIGSRIIGGQAARAGQFPHAAAITVQTSDSRIFCGGTLINQEWILTAGQCVDGATLFTIQLGSNSLVENDPNKVQVASSEYEIHPDYDPLTLENDIGLIKLRMPVEYSQYLNSVNFVGTHYVVPTTRLMAVGWGQTNDEDSELSNDLMWTDVVALSNDECRLVYGNQITNSTICVEGNYNEGSCYGDTGSGLLQDIGKGYMMHVGIASFLSGNGCESTDPSGYVRTFSYRDWIKNITGSRIIGGQPARVAQFPYAAAITVQTTNGRFFCGGTLLNWDWILTAGQCVDGAILFTIQLGSNSLVADDPNKLQVATSEYVIHPDYNPLTLENDIGLIKLRMPVEYSIYLMRVNFVGTHFVEAATEVMAIGWGQTTDEDSGLSDDLMWTNVVTLSNEECRLYYGNQIGNSTICIEGNYNEGTCYVNDQILIAQDHDDVEYMTRKIIEEYRIWGLEVNIDKTRYMCIGGTQDLKLNTGQIIRRSEEYKSNQMKEKSVTDGSRIIGGQPARAAKFPYAAAITVQTTNGRFFCGGTLVNSQWILTAGQCVDGAILFTIQLGSNSLVADDPNKLQVATSDYVIHPDYNPLTLENDIGLIELRMPVEYSTYLRTVNFVGTHFIEPATEVMAIGWGQTTDEDSGLSDDLMWTNVVTLSNEECRLYYGNQIGNSTICVEGNYNEGTCYEKSDARKIGSRIIGGEPARAAQFPFAAAITVQTNSSKFFCGGTLINREWILTAGQCVDGAILFTIQMGSNNLEGDDRTVTFSTSEYVIHPYYNSLTLEHDIALIKLRMPVQYSMYLISVDYVGTHFVGSNINLKAIGWGQTTDQDSELSNELMWTNVVALSNEECRLYYGNQIGTSTICVEGNYNEGSCYGDTGSAILQDMGKMYVEVVGIASFLSGNGCESTDPSGYIRTYPYRDWIKSVAGLYV</sequence>
<feature type="domain" description="Peptidase S1" evidence="2">
    <location>
        <begin position="477"/>
        <end position="697"/>
    </location>
</feature>
<evidence type="ECO:0000313" key="4">
    <source>
        <dbReference type="Proteomes" id="UP000719412"/>
    </source>
</evidence>
<proteinExistence type="predicted"/>
<gene>
    <name evidence="3" type="ORF">GEV33_004420</name>
</gene>
<keyword evidence="4" id="KW-1185">Reference proteome</keyword>
<evidence type="ECO:0000313" key="3">
    <source>
        <dbReference type="EMBL" id="KAH0818371.1"/>
    </source>
</evidence>
<dbReference type="InterPro" id="IPR043504">
    <property type="entry name" value="Peptidase_S1_PA_chymotrypsin"/>
</dbReference>
<evidence type="ECO:0000256" key="1">
    <source>
        <dbReference type="ARBA" id="ARBA00023157"/>
    </source>
</evidence>
<dbReference type="SUPFAM" id="SSF50494">
    <property type="entry name" value="Trypsin-like serine proteases"/>
    <property type="match status" value="5"/>
</dbReference>
<dbReference type="EMBL" id="JABDTM020017811">
    <property type="protein sequence ID" value="KAH0818371.1"/>
    <property type="molecule type" value="Genomic_DNA"/>
</dbReference>
<dbReference type="Pfam" id="PF00089">
    <property type="entry name" value="Trypsin"/>
    <property type="match status" value="5"/>
</dbReference>
<evidence type="ECO:0000259" key="2">
    <source>
        <dbReference type="PROSITE" id="PS50240"/>
    </source>
</evidence>
<protein>
    <recommendedName>
        <fullName evidence="2">Peptidase S1 domain-containing protein</fullName>
    </recommendedName>
</protein>
<keyword evidence="1" id="KW-1015">Disulfide bond</keyword>
<organism evidence="3 4">
    <name type="scientific">Tenebrio molitor</name>
    <name type="common">Yellow mealworm beetle</name>
    <dbReference type="NCBI Taxonomy" id="7067"/>
    <lineage>
        <taxon>Eukaryota</taxon>
        <taxon>Metazoa</taxon>
        <taxon>Ecdysozoa</taxon>
        <taxon>Arthropoda</taxon>
        <taxon>Hexapoda</taxon>
        <taxon>Insecta</taxon>
        <taxon>Pterygota</taxon>
        <taxon>Neoptera</taxon>
        <taxon>Endopterygota</taxon>
        <taxon>Coleoptera</taxon>
        <taxon>Polyphaga</taxon>
        <taxon>Cucujiformia</taxon>
        <taxon>Tenebrionidae</taxon>
        <taxon>Tenebrio</taxon>
    </lineage>
</organism>
<dbReference type="Gene3D" id="2.40.10.10">
    <property type="entry name" value="Trypsin-like serine proteases"/>
    <property type="match status" value="8"/>
</dbReference>
<dbReference type="GO" id="GO:0006508">
    <property type="term" value="P:proteolysis"/>
    <property type="evidence" value="ECO:0007669"/>
    <property type="project" value="InterPro"/>
</dbReference>
<dbReference type="FunFam" id="2.40.10.10:FF:000068">
    <property type="entry name" value="transmembrane protease serine 2"/>
    <property type="match status" value="5"/>
</dbReference>
<dbReference type="InterPro" id="IPR051333">
    <property type="entry name" value="CLIP_Serine_Protease"/>
</dbReference>
<dbReference type="PANTHER" id="PTHR24260:SF136">
    <property type="entry name" value="GH08193P-RELATED"/>
    <property type="match status" value="1"/>
</dbReference>
<dbReference type="CDD" id="cd00190">
    <property type="entry name" value="Tryp_SPc"/>
    <property type="match status" value="5"/>
</dbReference>
<comment type="caution">
    <text evidence="3">The sequence shown here is derived from an EMBL/GenBank/DDBJ whole genome shotgun (WGS) entry which is preliminary data.</text>
</comment>
<dbReference type="PANTHER" id="PTHR24260">
    <property type="match status" value="1"/>
</dbReference>
<dbReference type="InterPro" id="IPR001254">
    <property type="entry name" value="Trypsin_dom"/>
</dbReference>
<dbReference type="AlphaFoldDB" id="A0A8J6HN85"/>
<dbReference type="InterPro" id="IPR001314">
    <property type="entry name" value="Peptidase_S1A"/>
</dbReference>
<dbReference type="Proteomes" id="UP000719412">
    <property type="component" value="Unassembled WGS sequence"/>
</dbReference>
<feature type="domain" description="Peptidase S1" evidence="2">
    <location>
        <begin position="734"/>
        <end position="916"/>
    </location>
</feature>
<feature type="domain" description="Peptidase S1" evidence="2">
    <location>
        <begin position="925"/>
        <end position="1156"/>
    </location>
</feature>
<reference evidence="3" key="1">
    <citation type="journal article" date="2020" name="J Insects Food Feed">
        <title>The yellow mealworm (Tenebrio molitor) genome: a resource for the emerging insects as food and feed industry.</title>
        <authorList>
            <person name="Eriksson T."/>
            <person name="Andere A."/>
            <person name="Kelstrup H."/>
            <person name="Emery V."/>
            <person name="Picard C."/>
        </authorList>
    </citation>
    <scope>NUCLEOTIDE SEQUENCE</scope>
    <source>
        <strain evidence="3">Stoneville</strain>
        <tissue evidence="3">Whole head</tissue>
    </source>
</reference>
<accession>A0A8J6HN85</accession>
<dbReference type="InterPro" id="IPR009003">
    <property type="entry name" value="Peptidase_S1_PA"/>
</dbReference>
<dbReference type="PROSITE" id="PS50240">
    <property type="entry name" value="TRYPSIN_DOM"/>
    <property type="match status" value="5"/>
</dbReference>
<dbReference type="SMART" id="SM00020">
    <property type="entry name" value="Tryp_SPc"/>
    <property type="match status" value="5"/>
</dbReference>
<reference evidence="3" key="2">
    <citation type="submission" date="2021-08" db="EMBL/GenBank/DDBJ databases">
        <authorList>
            <person name="Eriksson T."/>
        </authorList>
    </citation>
    <scope>NUCLEOTIDE SEQUENCE</scope>
    <source>
        <strain evidence="3">Stoneville</strain>
        <tissue evidence="3">Whole head</tissue>
    </source>
</reference>